<protein>
    <recommendedName>
        <fullName evidence="6">Iron-binding zinc finger CDGSH type domain-containing protein</fullName>
    </recommendedName>
</protein>
<evidence type="ECO:0000259" key="6">
    <source>
        <dbReference type="SMART" id="SM00704"/>
    </source>
</evidence>
<dbReference type="FunFam" id="3.40.5.90:FF:000001">
    <property type="entry name" value="CDGSH iron-sulfur domain-containing protein 1"/>
    <property type="match status" value="1"/>
</dbReference>
<dbReference type="GO" id="GO:0051537">
    <property type="term" value="F:2 iron, 2 sulfur cluster binding"/>
    <property type="evidence" value="ECO:0007669"/>
    <property type="project" value="UniProtKB-KW"/>
</dbReference>
<dbReference type="SMART" id="SM00704">
    <property type="entry name" value="ZnF_CDGSH"/>
    <property type="match status" value="1"/>
</dbReference>
<sequence>MFNVLENSFHDISNEPFDLSISNTYIEYIMSADNTSQQINKTIRKDVEKIVDKCDIEDICAQCDAASNKTVSYCRCWKSKKFPFCDGSHNAWNKETGDNVGPLVITKKQA</sequence>
<evidence type="ECO:0000256" key="3">
    <source>
        <dbReference type="ARBA" id="ARBA00023004"/>
    </source>
</evidence>
<comment type="caution">
    <text evidence="7">The sequence shown here is derived from an EMBL/GenBank/DDBJ whole genome shotgun (WGS) entry which is preliminary data.</text>
</comment>
<dbReference type="GO" id="GO:0046872">
    <property type="term" value="F:metal ion binding"/>
    <property type="evidence" value="ECO:0007669"/>
    <property type="project" value="UniProtKB-KW"/>
</dbReference>
<feature type="domain" description="Iron-binding zinc finger CDGSH type" evidence="6">
    <location>
        <begin position="49"/>
        <end position="95"/>
    </location>
</feature>
<proteinExistence type="predicted"/>
<dbReference type="InterPro" id="IPR018967">
    <property type="entry name" value="FeS-contain_CDGSH-typ"/>
</dbReference>
<dbReference type="Proteomes" id="UP000663852">
    <property type="component" value="Unassembled WGS sequence"/>
</dbReference>
<dbReference type="InterPro" id="IPR045131">
    <property type="entry name" value="CISD1/2"/>
</dbReference>
<name>A0A815KU15_ADIRI</name>
<dbReference type="GO" id="GO:0010506">
    <property type="term" value="P:regulation of autophagy"/>
    <property type="evidence" value="ECO:0007669"/>
    <property type="project" value="InterPro"/>
</dbReference>
<gene>
    <name evidence="7" type="ORF">EDS130_LOCUS35964</name>
</gene>
<comment type="cofactor">
    <cofactor evidence="5">
        <name>[2Fe-2S] cluster</name>
        <dbReference type="ChEBI" id="CHEBI:190135"/>
    </cofactor>
</comment>
<evidence type="ECO:0000256" key="5">
    <source>
        <dbReference type="ARBA" id="ARBA00034078"/>
    </source>
</evidence>
<keyword evidence="2" id="KW-0479">Metal-binding</keyword>
<evidence type="ECO:0000256" key="4">
    <source>
        <dbReference type="ARBA" id="ARBA00023014"/>
    </source>
</evidence>
<evidence type="ECO:0000313" key="7">
    <source>
        <dbReference type="EMBL" id="CAF1400266.1"/>
    </source>
</evidence>
<evidence type="ECO:0000313" key="8">
    <source>
        <dbReference type="Proteomes" id="UP000663852"/>
    </source>
</evidence>
<dbReference type="Gene3D" id="3.40.5.90">
    <property type="entry name" value="CDGSH iron-sulfur domain, mitoNEET-type"/>
    <property type="match status" value="1"/>
</dbReference>
<dbReference type="Pfam" id="PF09360">
    <property type="entry name" value="zf-CDGSH"/>
    <property type="match status" value="1"/>
</dbReference>
<dbReference type="PANTHER" id="PTHR13680:SF5">
    <property type="entry name" value="CDGSH IRON-SULFUR DOMAIN-CONTAINING PROTEIN 1"/>
    <property type="match status" value="1"/>
</dbReference>
<keyword evidence="1" id="KW-0001">2Fe-2S</keyword>
<evidence type="ECO:0000256" key="1">
    <source>
        <dbReference type="ARBA" id="ARBA00022714"/>
    </source>
</evidence>
<organism evidence="7 8">
    <name type="scientific">Adineta ricciae</name>
    <name type="common">Rotifer</name>
    <dbReference type="NCBI Taxonomy" id="249248"/>
    <lineage>
        <taxon>Eukaryota</taxon>
        <taxon>Metazoa</taxon>
        <taxon>Spiralia</taxon>
        <taxon>Gnathifera</taxon>
        <taxon>Rotifera</taxon>
        <taxon>Eurotatoria</taxon>
        <taxon>Bdelloidea</taxon>
        <taxon>Adinetida</taxon>
        <taxon>Adinetidae</taxon>
        <taxon>Adineta</taxon>
    </lineage>
</organism>
<reference evidence="7" key="1">
    <citation type="submission" date="2021-02" db="EMBL/GenBank/DDBJ databases">
        <authorList>
            <person name="Nowell W R."/>
        </authorList>
    </citation>
    <scope>NUCLEOTIDE SEQUENCE</scope>
</reference>
<keyword evidence="3" id="KW-0408">Iron</keyword>
<accession>A0A815KU15</accession>
<dbReference type="EMBL" id="CAJNOJ010000325">
    <property type="protein sequence ID" value="CAF1400266.1"/>
    <property type="molecule type" value="Genomic_DNA"/>
</dbReference>
<keyword evidence="4" id="KW-0411">Iron-sulfur</keyword>
<dbReference type="AlphaFoldDB" id="A0A815KU15"/>
<dbReference type="GO" id="GO:0005741">
    <property type="term" value="C:mitochondrial outer membrane"/>
    <property type="evidence" value="ECO:0007669"/>
    <property type="project" value="TreeGrafter"/>
</dbReference>
<dbReference type="PANTHER" id="PTHR13680">
    <property type="entry name" value="CDGSH IRON-SULFUR DOMAIN-CONTAINING PROTEIN 1"/>
    <property type="match status" value="1"/>
</dbReference>
<dbReference type="OrthoDB" id="449252at2759"/>
<dbReference type="InterPro" id="IPR042216">
    <property type="entry name" value="MitoNEET_CISD"/>
</dbReference>
<evidence type="ECO:0000256" key="2">
    <source>
        <dbReference type="ARBA" id="ARBA00022723"/>
    </source>
</evidence>